<dbReference type="AlphaFoldDB" id="A0A110AZU2"/>
<dbReference type="Proteomes" id="UP000218263">
    <property type="component" value="Chromosome"/>
</dbReference>
<evidence type="ECO:0000313" key="2">
    <source>
        <dbReference type="Proteomes" id="UP000218263"/>
    </source>
</evidence>
<name>A0A110AZU2_9SPHI</name>
<organism evidence="1 2">
    <name type="scientific">Mucilaginibacter gotjawali</name>
    <dbReference type="NCBI Taxonomy" id="1550579"/>
    <lineage>
        <taxon>Bacteria</taxon>
        <taxon>Pseudomonadati</taxon>
        <taxon>Bacteroidota</taxon>
        <taxon>Sphingobacteriia</taxon>
        <taxon>Sphingobacteriales</taxon>
        <taxon>Sphingobacteriaceae</taxon>
        <taxon>Mucilaginibacter</taxon>
    </lineage>
</organism>
<sequence length="138" mass="15906">MNKKQLLEFIPLTIFLIAEICRCLHLPYSSMVMVLCGFLLSCLYFAAALWLYAAYAIHPMNRIIAGFSFSTAIVALMFSLSNWQFWRVYSILGLLLLGVPLVISLFNYKNIAYKQILYRSIFFIVLLSSVFGYKSFWG</sequence>
<dbReference type="RefSeq" id="WP_096349381.1">
    <property type="nucleotide sequence ID" value="NZ_AP017313.1"/>
</dbReference>
<keyword evidence="2" id="KW-1185">Reference proteome</keyword>
<evidence type="ECO:0000313" key="1">
    <source>
        <dbReference type="EMBL" id="BAU52015.1"/>
    </source>
</evidence>
<dbReference type="KEGG" id="mgot:MgSA37_00165"/>
<proteinExistence type="predicted"/>
<protein>
    <submittedName>
        <fullName evidence="1">Uncharacterized protein</fullName>
    </submittedName>
</protein>
<reference evidence="1 2" key="1">
    <citation type="submission" date="2015-12" db="EMBL/GenBank/DDBJ databases">
        <title>Genome sequence of Mucilaginibacter gotjawali.</title>
        <authorList>
            <person name="Lee J.S."/>
            <person name="Lee K.C."/>
            <person name="Kim K.K."/>
            <person name="Lee B.W."/>
        </authorList>
    </citation>
    <scope>NUCLEOTIDE SEQUENCE [LARGE SCALE GENOMIC DNA]</scope>
    <source>
        <strain evidence="1 2">SA3-7</strain>
    </source>
</reference>
<gene>
    <name evidence="1" type="ORF">MgSA37_00165</name>
</gene>
<accession>A0A110AZU2</accession>
<dbReference type="EMBL" id="AP017313">
    <property type="protein sequence ID" value="BAU52015.1"/>
    <property type="molecule type" value="Genomic_DNA"/>
</dbReference>